<dbReference type="PANTHER" id="PTHR38107">
    <property type="match status" value="1"/>
</dbReference>
<dbReference type="AlphaFoldDB" id="A0A1E8PJC5"/>
<keyword evidence="2 4" id="KW-0081">Bacteriolytic enzyme</keyword>
<dbReference type="PANTHER" id="PTHR38107:SF3">
    <property type="entry name" value="LYSOZYME RRRD-RELATED"/>
    <property type="match status" value="1"/>
</dbReference>
<comment type="catalytic activity">
    <reaction evidence="4">
        <text>Hydrolysis of (1-&gt;4)-beta-linkages between N-acetylmuramic acid and N-acetyl-D-glucosamine residues in a peptidoglycan and between N-acetyl-D-glucosamine residues in chitodextrins.</text>
        <dbReference type="EC" id="3.2.1.17"/>
    </reaction>
</comment>
<accession>A0A1E8PJC5</accession>
<dbReference type="CDD" id="cd00737">
    <property type="entry name" value="lyz_endolysin_autolysin"/>
    <property type="match status" value="1"/>
</dbReference>
<dbReference type="SUPFAM" id="SSF53955">
    <property type="entry name" value="Lysozyme-like"/>
    <property type="match status" value="1"/>
</dbReference>
<keyword evidence="4" id="KW-0326">Glycosidase</keyword>
<dbReference type="EC" id="3.2.1.17" evidence="4"/>
<comment type="caution">
    <text evidence="5">The sequence shown here is derived from an EMBL/GenBank/DDBJ whole genome shotgun (WGS) entry which is preliminary data.</text>
</comment>
<dbReference type="Pfam" id="PF00959">
    <property type="entry name" value="Phage_lysozyme"/>
    <property type="match status" value="1"/>
</dbReference>
<protein>
    <recommendedName>
        <fullName evidence="4">Lysozyme</fullName>
        <ecNumber evidence="4">3.2.1.17</ecNumber>
    </recommendedName>
</protein>
<evidence type="ECO:0000313" key="5">
    <source>
        <dbReference type="EMBL" id="OFJ46422.1"/>
    </source>
</evidence>
<dbReference type="EMBL" id="MAQB02000014">
    <property type="protein sequence ID" value="OFJ46422.1"/>
    <property type="molecule type" value="Genomic_DNA"/>
</dbReference>
<evidence type="ECO:0000256" key="2">
    <source>
        <dbReference type="ARBA" id="ARBA00022638"/>
    </source>
</evidence>
<dbReference type="Gene3D" id="1.10.530.40">
    <property type="match status" value="1"/>
</dbReference>
<comment type="similarity">
    <text evidence="4">Belongs to the glycosyl hydrolase 24 family.</text>
</comment>
<dbReference type="InterPro" id="IPR033907">
    <property type="entry name" value="Endolysin_autolysin"/>
</dbReference>
<evidence type="ECO:0000256" key="4">
    <source>
        <dbReference type="RuleBase" id="RU003788"/>
    </source>
</evidence>
<keyword evidence="1 4" id="KW-0929">Antimicrobial</keyword>
<name>A0A1E8PJC5_9BURK</name>
<dbReference type="InterPro" id="IPR051018">
    <property type="entry name" value="Bacteriophage_GH24"/>
</dbReference>
<keyword evidence="4" id="KW-0378">Hydrolase</keyword>
<sequence>MALQQRYEKGPTAISPNGFAPRMFLCPAGKPTIGWGHVITESEAYLRTATIDAFGADRLLRQDNLRFEVGVKALVQVPLKQYEFDALVGLTYNIGVGKADGVPGDFADSTLLKS</sequence>
<gene>
    <name evidence="5" type="ORF">BA896_021970</name>
</gene>
<dbReference type="GO" id="GO:0031640">
    <property type="term" value="P:killing of cells of another organism"/>
    <property type="evidence" value="ECO:0007669"/>
    <property type="project" value="UniProtKB-KW"/>
</dbReference>
<dbReference type="InterPro" id="IPR023346">
    <property type="entry name" value="Lysozyme-like_dom_sf"/>
</dbReference>
<organism evidence="5 6">
    <name type="scientific">Janthinobacterium lividum</name>
    <dbReference type="NCBI Taxonomy" id="29581"/>
    <lineage>
        <taxon>Bacteria</taxon>
        <taxon>Pseudomonadati</taxon>
        <taxon>Pseudomonadota</taxon>
        <taxon>Betaproteobacteria</taxon>
        <taxon>Burkholderiales</taxon>
        <taxon>Oxalobacteraceae</taxon>
        <taxon>Janthinobacterium</taxon>
    </lineage>
</organism>
<dbReference type="InterPro" id="IPR002196">
    <property type="entry name" value="Glyco_hydro_24"/>
</dbReference>
<dbReference type="GO" id="GO:0003796">
    <property type="term" value="F:lysozyme activity"/>
    <property type="evidence" value="ECO:0007669"/>
    <property type="project" value="UniProtKB-EC"/>
</dbReference>
<dbReference type="Proteomes" id="UP000092634">
    <property type="component" value="Unassembled WGS sequence"/>
</dbReference>
<dbReference type="InterPro" id="IPR023347">
    <property type="entry name" value="Lysozyme_dom_sf"/>
</dbReference>
<dbReference type="GO" id="GO:0016998">
    <property type="term" value="P:cell wall macromolecule catabolic process"/>
    <property type="evidence" value="ECO:0007669"/>
    <property type="project" value="InterPro"/>
</dbReference>
<reference evidence="5 6" key="1">
    <citation type="submission" date="2016-10" db="EMBL/GenBank/DDBJ databases">
        <title>Updated version of Genome Assembly of Janthinobacterium lividum ERGS5:01.</title>
        <authorList>
            <person name="Kumar R."/>
            <person name="Acharya V."/>
            <person name="Singh D."/>
        </authorList>
    </citation>
    <scope>NUCLEOTIDE SEQUENCE [LARGE SCALE GENOMIC DNA]</scope>
    <source>
        <strain evidence="5 6">ERGS5:01</strain>
    </source>
</reference>
<evidence type="ECO:0000256" key="1">
    <source>
        <dbReference type="ARBA" id="ARBA00022529"/>
    </source>
</evidence>
<evidence type="ECO:0000256" key="3">
    <source>
        <dbReference type="ARBA" id="ARBA00023200"/>
    </source>
</evidence>
<dbReference type="GO" id="GO:0009253">
    <property type="term" value="P:peptidoglycan catabolic process"/>
    <property type="evidence" value="ECO:0007669"/>
    <property type="project" value="InterPro"/>
</dbReference>
<dbReference type="GO" id="GO:0042742">
    <property type="term" value="P:defense response to bacterium"/>
    <property type="evidence" value="ECO:0007669"/>
    <property type="project" value="UniProtKB-KW"/>
</dbReference>
<keyword evidence="3" id="KW-1035">Host cytoplasm</keyword>
<proteinExistence type="inferred from homology"/>
<evidence type="ECO:0000313" key="6">
    <source>
        <dbReference type="Proteomes" id="UP000092634"/>
    </source>
</evidence>